<dbReference type="InterPro" id="IPR022761">
    <property type="entry name" value="Fumarate_lyase_N"/>
</dbReference>
<reference evidence="16 17" key="1">
    <citation type="journal article" date="2013" name="Genome Announc.">
        <title>Complete Genome Sequence of the Thermophilic and Facultatively Chemolithoautotrophic Sulfate Reducer Archaeoglobus sulfaticallidus Strain PM70-1T.</title>
        <authorList>
            <person name="Stokke R."/>
            <person name="Hocking W.P."/>
            <person name="Steinsbu B.O."/>
            <person name="Steen I.H."/>
        </authorList>
    </citation>
    <scope>NUCLEOTIDE SEQUENCE [LARGE SCALE GENOMIC DNA]</scope>
    <source>
        <strain evidence="16">PM70-1</strain>
    </source>
</reference>
<dbReference type="Pfam" id="PF00206">
    <property type="entry name" value="Lyase_1"/>
    <property type="match status" value="1"/>
</dbReference>
<dbReference type="SUPFAM" id="SSF48557">
    <property type="entry name" value="L-aspartase-like"/>
    <property type="match status" value="1"/>
</dbReference>
<dbReference type="FunFam" id="1.20.200.10:FF:000008">
    <property type="entry name" value="Adenylosuccinate lyase"/>
    <property type="match status" value="1"/>
</dbReference>
<dbReference type="GO" id="GO:0070626">
    <property type="term" value="F:(S)-2-(5-amino-1-(5-phospho-D-ribosyl)imidazole-4-carboxamido) succinate lyase (fumarate-forming) activity"/>
    <property type="evidence" value="ECO:0007669"/>
    <property type="project" value="TreeGrafter"/>
</dbReference>
<dbReference type="Proteomes" id="UP000013307">
    <property type="component" value="Chromosome"/>
</dbReference>
<evidence type="ECO:0000313" key="16">
    <source>
        <dbReference type="EMBL" id="AGK60516.1"/>
    </source>
</evidence>
<dbReference type="Gene3D" id="1.20.200.10">
    <property type="entry name" value="Fumarase/aspartase (Central domain)"/>
    <property type="match status" value="1"/>
</dbReference>
<dbReference type="eggNOG" id="arCOG01747">
    <property type="taxonomic scope" value="Archaea"/>
</dbReference>
<keyword evidence="8 14" id="KW-0456">Lyase</keyword>
<dbReference type="PROSITE" id="PS00163">
    <property type="entry name" value="FUMARATE_LYASES"/>
    <property type="match status" value="1"/>
</dbReference>
<dbReference type="AlphaFoldDB" id="N0BJ92"/>
<comment type="pathway">
    <text evidence="2 14">Purine metabolism; AMP biosynthesis via de novo pathway; AMP from IMP: step 2/2.</text>
</comment>
<evidence type="ECO:0000256" key="10">
    <source>
        <dbReference type="ARBA" id="ARBA00025012"/>
    </source>
</evidence>
<evidence type="ECO:0000256" key="1">
    <source>
        <dbReference type="ARBA" id="ARBA00004706"/>
    </source>
</evidence>
<dbReference type="UniPathway" id="UPA00075">
    <property type="reaction ID" value="UER00336"/>
</dbReference>
<comment type="catalytic activity">
    <reaction evidence="12">
        <text>N(6)-(1,2-dicarboxyethyl)-AMP = fumarate + AMP</text>
        <dbReference type="Rhea" id="RHEA:16853"/>
        <dbReference type="ChEBI" id="CHEBI:29806"/>
        <dbReference type="ChEBI" id="CHEBI:57567"/>
        <dbReference type="ChEBI" id="CHEBI:456215"/>
        <dbReference type="EC" id="4.3.2.2"/>
    </reaction>
    <physiologicalReaction direction="left-to-right" evidence="12">
        <dbReference type="Rhea" id="RHEA:16854"/>
    </physiologicalReaction>
</comment>
<comment type="similarity">
    <text evidence="3 14">Belongs to the lyase 1 family. Adenylosuccinate lyase subfamily.</text>
</comment>
<evidence type="ECO:0000256" key="3">
    <source>
        <dbReference type="ARBA" id="ARBA00008273"/>
    </source>
</evidence>
<proteinExistence type="inferred from homology"/>
<dbReference type="GO" id="GO:0005829">
    <property type="term" value="C:cytosol"/>
    <property type="evidence" value="ECO:0007669"/>
    <property type="project" value="TreeGrafter"/>
</dbReference>
<evidence type="ECO:0000256" key="9">
    <source>
        <dbReference type="ARBA" id="ARBA00024477"/>
    </source>
</evidence>
<dbReference type="InterPro" id="IPR019468">
    <property type="entry name" value="AdenyloSucc_lyase_C"/>
</dbReference>
<dbReference type="InterPro" id="IPR008948">
    <property type="entry name" value="L-Aspartase-like"/>
</dbReference>
<dbReference type="InterPro" id="IPR024083">
    <property type="entry name" value="Fumarase/histidase_N"/>
</dbReference>
<dbReference type="Gene3D" id="1.10.40.30">
    <property type="entry name" value="Fumarase/aspartase (C-terminal domain)"/>
    <property type="match status" value="1"/>
</dbReference>
<dbReference type="GO" id="GO:0006189">
    <property type="term" value="P:'de novo' IMP biosynthetic process"/>
    <property type="evidence" value="ECO:0007669"/>
    <property type="project" value="UniProtKB-UniPathway"/>
</dbReference>
<comment type="pathway">
    <text evidence="1 14">Purine metabolism; IMP biosynthesis via de novo pathway; 5-amino-1-(5-phospho-D-ribosyl)imidazole-4-carboxamide from 5-amino-1-(5-phospho-D-ribosyl)imidazole-4-carboxylate: step 2/2.</text>
</comment>
<evidence type="ECO:0000313" key="17">
    <source>
        <dbReference type="Proteomes" id="UP000013307"/>
    </source>
</evidence>
<organism evidence="16 17">
    <name type="scientific">Archaeoglobus sulfaticallidus PM70-1</name>
    <dbReference type="NCBI Taxonomy" id="387631"/>
    <lineage>
        <taxon>Archaea</taxon>
        <taxon>Methanobacteriati</taxon>
        <taxon>Methanobacteriota</taxon>
        <taxon>Archaeoglobi</taxon>
        <taxon>Archaeoglobales</taxon>
        <taxon>Archaeoglobaceae</taxon>
        <taxon>Archaeoglobus</taxon>
    </lineage>
</organism>
<name>N0BJ92_9EURY</name>
<evidence type="ECO:0000256" key="4">
    <source>
        <dbReference type="ARBA" id="ARBA00011668"/>
    </source>
</evidence>
<evidence type="ECO:0000256" key="8">
    <source>
        <dbReference type="ARBA" id="ARBA00023239"/>
    </source>
</evidence>
<dbReference type="SMART" id="SM00998">
    <property type="entry name" value="ADSL_C"/>
    <property type="match status" value="1"/>
</dbReference>
<gene>
    <name evidence="16" type="ORF">Asulf_00493</name>
</gene>
<feature type="domain" description="Adenylosuccinate lyase C-terminal" evidence="15">
    <location>
        <begin position="360"/>
        <end position="440"/>
    </location>
</feature>
<dbReference type="Pfam" id="PF10397">
    <property type="entry name" value="ADSL_C"/>
    <property type="match status" value="1"/>
</dbReference>
<dbReference type="HOGENOM" id="CLU_030949_0_1_2"/>
<dbReference type="PRINTS" id="PR00149">
    <property type="entry name" value="FUMRATELYASE"/>
</dbReference>
<dbReference type="Gene3D" id="1.10.275.10">
    <property type="entry name" value="Fumarase/aspartase (N-terminal domain)"/>
    <property type="match status" value="1"/>
</dbReference>
<dbReference type="NCBIfam" id="TIGR00928">
    <property type="entry name" value="purB"/>
    <property type="match status" value="1"/>
</dbReference>
<accession>N0BJ92</accession>
<dbReference type="EMBL" id="CP005290">
    <property type="protein sequence ID" value="AGK60516.1"/>
    <property type="molecule type" value="Genomic_DNA"/>
</dbReference>
<dbReference type="CDD" id="cd01360">
    <property type="entry name" value="Adenylsuccinate_lyase_1"/>
    <property type="match status" value="1"/>
</dbReference>
<dbReference type="UniPathway" id="UPA00074">
    <property type="reaction ID" value="UER00132"/>
</dbReference>
<dbReference type="PRINTS" id="PR00145">
    <property type="entry name" value="ARGSUCLYASE"/>
</dbReference>
<evidence type="ECO:0000256" key="6">
    <source>
        <dbReference type="ARBA" id="ARBA00017058"/>
    </source>
</evidence>
<comment type="subunit">
    <text evidence="4">Homotetramer. Residues from neighboring subunits contribute catalytic and substrate-binding residues to each active site.</text>
</comment>
<evidence type="ECO:0000256" key="2">
    <source>
        <dbReference type="ARBA" id="ARBA00004734"/>
    </source>
</evidence>
<evidence type="ECO:0000256" key="5">
    <source>
        <dbReference type="ARBA" id="ARBA00012339"/>
    </source>
</evidence>
<comment type="function">
    <text evidence="10">Catalyzes two reactions in de novo purine nucleotide biosynthesis. Catalyzes the breakdown of 5-aminoimidazole- (N-succinylocarboxamide) ribotide (SAICAR or 2-[5-amino-1-(5-phospho-beta-D-ribosyl)imidazole-4-carboxamido]succinate) to 5-aminoimidazole-4-carboxamide ribotide (AICAR or 5-amino-1-(5-phospho-beta-D-ribosyl)imidazole-4-carboxamide) and fumarate, and of adenylosuccinate (ADS or N(6)-(1,2-dicarboxyethyl)-AMP) to adenosine monophosphate (AMP) and fumarate.</text>
</comment>
<evidence type="ECO:0000256" key="7">
    <source>
        <dbReference type="ARBA" id="ARBA00022755"/>
    </source>
</evidence>
<dbReference type="InterPro" id="IPR000362">
    <property type="entry name" value="Fumarate_lyase_fam"/>
</dbReference>
<keyword evidence="17" id="KW-1185">Reference proteome</keyword>
<dbReference type="InterPro" id="IPR004769">
    <property type="entry name" value="Pur_lyase"/>
</dbReference>
<dbReference type="InterPro" id="IPR020557">
    <property type="entry name" value="Fumarate_lyase_CS"/>
</dbReference>
<comment type="catalytic activity">
    <reaction evidence="9">
        <text>(2S)-2-[5-amino-1-(5-phospho-beta-D-ribosyl)imidazole-4-carboxamido]succinate = 5-amino-1-(5-phospho-beta-D-ribosyl)imidazole-4-carboxamide + fumarate</text>
        <dbReference type="Rhea" id="RHEA:23920"/>
        <dbReference type="ChEBI" id="CHEBI:29806"/>
        <dbReference type="ChEBI" id="CHEBI:58443"/>
        <dbReference type="ChEBI" id="CHEBI:58475"/>
        <dbReference type="EC" id="4.3.2.2"/>
    </reaction>
    <physiologicalReaction direction="left-to-right" evidence="9">
        <dbReference type="Rhea" id="RHEA:23921"/>
    </physiologicalReaction>
</comment>
<protein>
    <recommendedName>
        <fullName evidence="6 13">Adenylosuccinate lyase</fullName>
        <shortName evidence="14">ASL</shortName>
        <ecNumber evidence="5 13">4.3.2.2</ecNumber>
    </recommendedName>
    <alternativeName>
        <fullName evidence="11 14">Adenylosuccinase</fullName>
    </alternativeName>
</protein>
<dbReference type="STRING" id="387631.Asulf_00493"/>
<evidence type="ECO:0000256" key="13">
    <source>
        <dbReference type="NCBIfam" id="TIGR00928"/>
    </source>
</evidence>
<sequence>MSLIVHPIDYRYGTPEMKRIWSEDSKIKRMVRVEFCLLKALSEFGYFSMNSKDVKKRMLMVTPDEVRRIEDEIKHDIMALVKAITSKLDEDTARWVHFGATSNDIIDTATATQLRDALKVLECKIRRLLKLLIHKAEEYKGVVCLGRTHGQPALPTTYGFRFALWASEVARHYQRLKEIRERLIVGQMSGAVGTQASFGEKGMEIEKRVMELLNLKPAVISSQIIPRDIYCEYLEFLANLSTTLEKIATNFRILQRAEVGEVMERFGKKQVGSSTMPHKRNPIDSENICGLARVVRGFVEPQHQSSILWEERDLTNSSAERITLVESSVLVDHILTKMIKVVESLSLDMEAIKRNLEQQKQLNLSEAVMIELTKRGVGRQSAHEILRESAMKAYERKLSLFEALKDNEEVKKYISSDELKELLKAENYLGTAKKRVEIVVQSIRELLS</sequence>
<dbReference type="GO" id="GO:0044208">
    <property type="term" value="P:'de novo' AMP biosynthetic process"/>
    <property type="evidence" value="ECO:0007669"/>
    <property type="project" value="UniProtKB-UniPathway"/>
</dbReference>
<dbReference type="PANTHER" id="PTHR43172:SF1">
    <property type="entry name" value="ADENYLOSUCCINATE LYASE"/>
    <property type="match status" value="1"/>
</dbReference>
<evidence type="ECO:0000256" key="14">
    <source>
        <dbReference type="RuleBase" id="RU361172"/>
    </source>
</evidence>
<evidence type="ECO:0000256" key="12">
    <source>
        <dbReference type="ARBA" id="ARBA00049115"/>
    </source>
</evidence>
<dbReference type="EC" id="4.3.2.2" evidence="5 13"/>
<dbReference type="GO" id="GO:0004018">
    <property type="term" value="F:N6-(1,2-dicarboxyethyl)AMP AMP-lyase (fumarate-forming) activity"/>
    <property type="evidence" value="ECO:0007669"/>
    <property type="project" value="UniProtKB-UniRule"/>
</dbReference>
<keyword evidence="7 14" id="KW-0658">Purine biosynthesis</keyword>
<evidence type="ECO:0000259" key="15">
    <source>
        <dbReference type="SMART" id="SM00998"/>
    </source>
</evidence>
<dbReference type="PANTHER" id="PTHR43172">
    <property type="entry name" value="ADENYLOSUCCINATE LYASE"/>
    <property type="match status" value="1"/>
</dbReference>
<evidence type="ECO:0000256" key="11">
    <source>
        <dbReference type="ARBA" id="ARBA00030717"/>
    </source>
</evidence>
<dbReference type="KEGG" id="ast:Asulf_00493"/>